<keyword evidence="1" id="KW-0472">Membrane</keyword>
<dbReference type="Proteomes" id="UP001249291">
    <property type="component" value="Unassembled WGS sequence"/>
</dbReference>
<keyword evidence="3" id="KW-1185">Reference proteome</keyword>
<sequence length="228" mass="24274">MPISSDRPECFRLPAVDAAAIRTRPDQLHLVPPDSDTDASAIIDSHRRARAARSRRDAIGCLVPIAGGLLLAAVAVAVTASLGLPYRDAVIVGAVLFVLGALATAVIASRGRPVASILKPLPSVLIHPLVVAGGPADLPVRDIELASRVLDERDRAEADLRKALTDAQFTDAERYVSPGDRSTWYFRPEDLPGLKRTADDAERQARAVADRLGIVLDADRGRDSSPEG</sequence>
<evidence type="ECO:0000313" key="3">
    <source>
        <dbReference type="Proteomes" id="UP001249291"/>
    </source>
</evidence>
<accession>A0ABU1HS70</accession>
<name>A0ABU1HS70_9MICO</name>
<feature type="transmembrane region" description="Helical" evidence="1">
    <location>
        <begin position="58"/>
        <end position="83"/>
    </location>
</feature>
<dbReference type="RefSeq" id="WP_309691423.1">
    <property type="nucleotide sequence ID" value="NZ_JAVIZQ010000001.1"/>
</dbReference>
<proteinExistence type="predicted"/>
<reference evidence="2 3" key="1">
    <citation type="submission" date="2023-08" db="EMBL/GenBank/DDBJ databases">
        <title>Functional and genomic diversity of the sorghum phyllosphere microbiome.</title>
        <authorList>
            <person name="Shade A."/>
        </authorList>
    </citation>
    <scope>NUCLEOTIDE SEQUENCE [LARGE SCALE GENOMIC DNA]</scope>
    <source>
        <strain evidence="2 3">SORGH_AS_0445</strain>
    </source>
</reference>
<protein>
    <submittedName>
        <fullName evidence="2">Uncharacterized protein</fullName>
    </submittedName>
</protein>
<keyword evidence="1" id="KW-1133">Transmembrane helix</keyword>
<comment type="caution">
    <text evidence="2">The sequence shown here is derived from an EMBL/GenBank/DDBJ whole genome shotgun (WGS) entry which is preliminary data.</text>
</comment>
<organism evidence="2 3">
    <name type="scientific">Microbacterium foliorum</name>
    <dbReference type="NCBI Taxonomy" id="104336"/>
    <lineage>
        <taxon>Bacteria</taxon>
        <taxon>Bacillati</taxon>
        <taxon>Actinomycetota</taxon>
        <taxon>Actinomycetes</taxon>
        <taxon>Micrococcales</taxon>
        <taxon>Microbacteriaceae</taxon>
        <taxon>Microbacterium</taxon>
    </lineage>
</organism>
<evidence type="ECO:0000256" key="1">
    <source>
        <dbReference type="SAM" id="Phobius"/>
    </source>
</evidence>
<dbReference type="EMBL" id="JAVIZQ010000001">
    <property type="protein sequence ID" value="MDR6142893.1"/>
    <property type="molecule type" value="Genomic_DNA"/>
</dbReference>
<gene>
    <name evidence="2" type="ORF">QE375_002447</name>
</gene>
<feature type="transmembrane region" description="Helical" evidence="1">
    <location>
        <begin position="89"/>
        <end position="109"/>
    </location>
</feature>
<evidence type="ECO:0000313" key="2">
    <source>
        <dbReference type="EMBL" id="MDR6142893.1"/>
    </source>
</evidence>
<keyword evidence="1" id="KW-0812">Transmembrane</keyword>